<organism evidence="1 2">
    <name type="scientific">Suillus plorans</name>
    <dbReference type="NCBI Taxonomy" id="116603"/>
    <lineage>
        <taxon>Eukaryota</taxon>
        <taxon>Fungi</taxon>
        <taxon>Dikarya</taxon>
        <taxon>Basidiomycota</taxon>
        <taxon>Agaricomycotina</taxon>
        <taxon>Agaricomycetes</taxon>
        <taxon>Agaricomycetidae</taxon>
        <taxon>Boletales</taxon>
        <taxon>Suillineae</taxon>
        <taxon>Suillaceae</taxon>
        <taxon>Suillus</taxon>
    </lineage>
</organism>
<gene>
    <name evidence="1" type="ORF">HD556DRAFT_682714</name>
</gene>
<evidence type="ECO:0008006" key="3">
    <source>
        <dbReference type="Google" id="ProtNLM"/>
    </source>
</evidence>
<name>A0A9P7DE85_9AGAM</name>
<comment type="caution">
    <text evidence="1">The sequence shown here is derived from an EMBL/GenBank/DDBJ whole genome shotgun (WGS) entry which is preliminary data.</text>
</comment>
<protein>
    <recommendedName>
        <fullName evidence="3">F-box domain-containing protein</fullName>
    </recommendedName>
</protein>
<dbReference type="GeneID" id="64605063"/>
<dbReference type="EMBL" id="JABBWE010000048">
    <property type="protein sequence ID" value="KAG1790623.1"/>
    <property type="molecule type" value="Genomic_DNA"/>
</dbReference>
<dbReference type="Proteomes" id="UP000719766">
    <property type="component" value="Unassembled WGS sequence"/>
</dbReference>
<evidence type="ECO:0000313" key="2">
    <source>
        <dbReference type="Proteomes" id="UP000719766"/>
    </source>
</evidence>
<keyword evidence="2" id="KW-1185">Reference proteome</keyword>
<evidence type="ECO:0000313" key="1">
    <source>
        <dbReference type="EMBL" id="KAG1790623.1"/>
    </source>
</evidence>
<dbReference type="AlphaFoldDB" id="A0A9P7DE85"/>
<accession>A0A9P7DE85</accession>
<reference evidence="1" key="1">
    <citation type="journal article" date="2020" name="New Phytol.">
        <title>Comparative genomics reveals dynamic genome evolution in host specialist ectomycorrhizal fungi.</title>
        <authorList>
            <person name="Lofgren L.A."/>
            <person name="Nguyen N.H."/>
            <person name="Vilgalys R."/>
            <person name="Ruytinx J."/>
            <person name="Liao H.L."/>
            <person name="Branco S."/>
            <person name="Kuo A."/>
            <person name="LaButti K."/>
            <person name="Lipzen A."/>
            <person name="Andreopoulos W."/>
            <person name="Pangilinan J."/>
            <person name="Riley R."/>
            <person name="Hundley H."/>
            <person name="Na H."/>
            <person name="Barry K."/>
            <person name="Grigoriev I.V."/>
            <person name="Stajich J.E."/>
            <person name="Kennedy P.G."/>
        </authorList>
    </citation>
    <scope>NUCLEOTIDE SEQUENCE</scope>
    <source>
        <strain evidence="1">S12</strain>
    </source>
</reference>
<dbReference type="RefSeq" id="XP_041157577.1">
    <property type="nucleotide sequence ID" value="XM_041311299.1"/>
</dbReference>
<dbReference type="OrthoDB" id="3258555at2759"/>
<proteinExistence type="predicted"/>
<sequence>MDPMLLMNPSSTITYDQVSDMDANADCTELYQVLPPTHITEIPVEILSVIMEFTMPPTQHFLDSTVIARDNRSSRSCSLQTLRNIVLVSRYWYNVGINFLYRHVVILQSKQLFALAHAVSNNHSLSELILSLHLQCYVSVLQAVTVSMTLDDILAVTPNLTKVTIAPILNRRHFFLGHEFLRMVTLAQNTPSRTTDLHFRINPTLIETLNLLPAFTCLTTFHIDMFIGGNDALPTGHIHLAFLEELHITWQPHQHVMNVFSALAEILSLPSLRRLLLTSQAAGGAIIEPLLRKFGHSLHFVSLVRPHIKHVHPNRFYYSPPPPPPPLVTPLLSMCPNLRHLATDTHFPIRMPMHAHLTWVDLWVPRKFLDPSEQSAVTLVPHEERVKLPSLRGVRLLDLSLFPFSGVRTPLLIPPDMVGSTESVAWTYSSLDLRHDPGLLYRQMMDNVLAESLEHRL</sequence>